<protein>
    <submittedName>
        <fullName evidence="2">Uncharacterized protein</fullName>
    </submittedName>
</protein>
<proteinExistence type="predicted"/>
<feature type="non-terminal residue" evidence="2">
    <location>
        <position position="76"/>
    </location>
</feature>
<feature type="non-terminal residue" evidence="2">
    <location>
        <position position="1"/>
    </location>
</feature>
<sequence length="76" mass="8983">CLAVVDHNQFEAIFCLDVYKEYDEVYENILNEELNFLFLTCHIVSILCLLTTFVVYSVLPVLRNIHSFMLRKYCSL</sequence>
<gene>
    <name evidence="2" type="ORF">EAG_09559</name>
</gene>
<feature type="transmembrane region" description="Helical" evidence="1">
    <location>
        <begin position="36"/>
        <end position="62"/>
    </location>
</feature>
<keyword evidence="3" id="KW-1185">Reference proteome</keyword>
<keyword evidence="1" id="KW-0812">Transmembrane</keyword>
<evidence type="ECO:0000313" key="2">
    <source>
        <dbReference type="EMBL" id="EFN74255.1"/>
    </source>
</evidence>
<dbReference type="OrthoDB" id="6082634at2759"/>
<evidence type="ECO:0000313" key="3">
    <source>
        <dbReference type="Proteomes" id="UP000000311"/>
    </source>
</evidence>
<reference evidence="2 3" key="1">
    <citation type="journal article" date="2010" name="Science">
        <title>Genomic comparison of the ants Camponotus floridanus and Harpegnathos saltator.</title>
        <authorList>
            <person name="Bonasio R."/>
            <person name="Zhang G."/>
            <person name="Ye C."/>
            <person name="Mutti N.S."/>
            <person name="Fang X."/>
            <person name="Qin N."/>
            <person name="Donahue G."/>
            <person name="Yang P."/>
            <person name="Li Q."/>
            <person name="Li C."/>
            <person name="Zhang P."/>
            <person name="Huang Z."/>
            <person name="Berger S.L."/>
            <person name="Reinberg D."/>
            <person name="Wang J."/>
            <person name="Liebig J."/>
        </authorList>
    </citation>
    <scope>NUCLEOTIDE SEQUENCE [LARGE SCALE GENOMIC DNA]</scope>
    <source>
        <strain evidence="3">C129</strain>
    </source>
</reference>
<dbReference type="InParanoid" id="E1ZX34"/>
<dbReference type="Proteomes" id="UP000000311">
    <property type="component" value="Unassembled WGS sequence"/>
</dbReference>
<name>E1ZX34_CAMFO</name>
<dbReference type="EMBL" id="GL434991">
    <property type="protein sequence ID" value="EFN74255.1"/>
    <property type="molecule type" value="Genomic_DNA"/>
</dbReference>
<keyword evidence="1" id="KW-0472">Membrane</keyword>
<dbReference type="AlphaFoldDB" id="E1ZX34"/>
<accession>E1ZX34</accession>
<organism evidence="3">
    <name type="scientific">Camponotus floridanus</name>
    <name type="common">Florida carpenter ant</name>
    <dbReference type="NCBI Taxonomy" id="104421"/>
    <lineage>
        <taxon>Eukaryota</taxon>
        <taxon>Metazoa</taxon>
        <taxon>Ecdysozoa</taxon>
        <taxon>Arthropoda</taxon>
        <taxon>Hexapoda</taxon>
        <taxon>Insecta</taxon>
        <taxon>Pterygota</taxon>
        <taxon>Neoptera</taxon>
        <taxon>Endopterygota</taxon>
        <taxon>Hymenoptera</taxon>
        <taxon>Apocrita</taxon>
        <taxon>Aculeata</taxon>
        <taxon>Formicoidea</taxon>
        <taxon>Formicidae</taxon>
        <taxon>Formicinae</taxon>
        <taxon>Camponotus</taxon>
    </lineage>
</organism>
<evidence type="ECO:0000256" key="1">
    <source>
        <dbReference type="SAM" id="Phobius"/>
    </source>
</evidence>
<keyword evidence="1" id="KW-1133">Transmembrane helix</keyword>